<evidence type="ECO:0000313" key="1">
    <source>
        <dbReference type="EMBL" id="KAJ1677863.1"/>
    </source>
</evidence>
<keyword evidence="2" id="KW-1185">Reference proteome</keyword>
<dbReference type="EMBL" id="JAMZIH010001835">
    <property type="protein sequence ID" value="KAJ1677863.1"/>
    <property type="molecule type" value="Genomic_DNA"/>
</dbReference>
<proteinExistence type="predicted"/>
<reference evidence="1" key="1">
    <citation type="submission" date="2022-06" db="EMBL/GenBank/DDBJ databases">
        <title>Phylogenomic reconstructions and comparative analyses of Kickxellomycotina fungi.</title>
        <authorList>
            <person name="Reynolds N.K."/>
            <person name="Stajich J.E."/>
            <person name="Barry K."/>
            <person name="Grigoriev I.V."/>
            <person name="Crous P."/>
            <person name="Smith M.E."/>
        </authorList>
    </citation>
    <scope>NUCLEOTIDE SEQUENCE</scope>
    <source>
        <strain evidence="1">RSA 2271</strain>
    </source>
</reference>
<organism evidence="1 2">
    <name type="scientific">Spiromyces aspiralis</name>
    <dbReference type="NCBI Taxonomy" id="68401"/>
    <lineage>
        <taxon>Eukaryota</taxon>
        <taxon>Fungi</taxon>
        <taxon>Fungi incertae sedis</taxon>
        <taxon>Zoopagomycota</taxon>
        <taxon>Kickxellomycotina</taxon>
        <taxon>Kickxellomycetes</taxon>
        <taxon>Kickxellales</taxon>
        <taxon>Kickxellaceae</taxon>
        <taxon>Spiromyces</taxon>
    </lineage>
</organism>
<accession>A0ACC1HMU2</accession>
<protein>
    <submittedName>
        <fullName evidence="1">Uncharacterized protein</fullName>
    </submittedName>
</protein>
<comment type="caution">
    <text evidence="1">The sequence shown here is derived from an EMBL/GenBank/DDBJ whole genome shotgun (WGS) entry which is preliminary data.</text>
</comment>
<gene>
    <name evidence="1" type="ORF">EV182_005283</name>
</gene>
<dbReference type="Proteomes" id="UP001145114">
    <property type="component" value="Unassembled WGS sequence"/>
</dbReference>
<name>A0ACC1HMU2_9FUNG</name>
<sequence>MTFYWYHSLKVPKKAIISSFQFSVDQSKRRYPISKIKLSCLHHKTLWSEEYQCFYYWNSLTGESSWYPPSSSTVADDRPAYQVGGQQAAIDSLFDKIDQVKSKLDSELGLPDSKPAAILPSPADKSCDTGKRKWQHDNDPAGSDQFQAHIVPPALYSAPPLYTAAANFNVCRGKRLQDDPAALDNEPSAELSEFERSRRQCNHYFDYDSYIDAVNQSREGSYSLPEQPRRLTKKQVAALREKKLKNKQAKRTKWLLE</sequence>
<evidence type="ECO:0000313" key="2">
    <source>
        <dbReference type="Proteomes" id="UP001145114"/>
    </source>
</evidence>